<dbReference type="Proteomes" id="UP000470875">
    <property type="component" value="Unassembled WGS sequence"/>
</dbReference>
<dbReference type="AlphaFoldDB" id="A0A6N7W8B5"/>
<gene>
    <name evidence="2" type="ORF">FYJ24_06955</name>
</gene>
<reference evidence="2 3" key="1">
    <citation type="submission" date="2019-08" db="EMBL/GenBank/DDBJ databases">
        <title>In-depth cultivation of the pig gut microbiome towards novel bacterial diversity and tailored functional studies.</title>
        <authorList>
            <person name="Wylensek D."/>
            <person name="Hitch T.C.A."/>
            <person name="Clavel T."/>
        </authorList>
    </citation>
    <scope>NUCLEOTIDE SEQUENCE [LARGE SCALE GENOMIC DNA]</scope>
    <source>
        <strain evidence="2 3">WB03_NA08</strain>
    </source>
</reference>
<feature type="chain" id="PRO_5026681856" description="Lipoprotein" evidence="1">
    <location>
        <begin position="23"/>
        <end position="82"/>
    </location>
</feature>
<dbReference type="RefSeq" id="WP_154544917.1">
    <property type="nucleotide sequence ID" value="NZ_VULO01000007.1"/>
</dbReference>
<evidence type="ECO:0000313" key="2">
    <source>
        <dbReference type="EMBL" id="MSS84506.1"/>
    </source>
</evidence>
<protein>
    <recommendedName>
        <fullName evidence="4">Lipoprotein</fullName>
    </recommendedName>
</protein>
<name>A0A6N7W8B5_9ACTO</name>
<feature type="signal peptide" evidence="1">
    <location>
        <begin position="1"/>
        <end position="22"/>
    </location>
</feature>
<keyword evidence="3" id="KW-1185">Reference proteome</keyword>
<organism evidence="2 3">
    <name type="scientific">Scrofimicrobium canadense</name>
    <dbReference type="NCBI Taxonomy" id="2652290"/>
    <lineage>
        <taxon>Bacteria</taxon>
        <taxon>Bacillati</taxon>
        <taxon>Actinomycetota</taxon>
        <taxon>Actinomycetes</taxon>
        <taxon>Actinomycetales</taxon>
        <taxon>Actinomycetaceae</taxon>
        <taxon>Scrofimicrobium</taxon>
    </lineage>
</organism>
<dbReference type="EMBL" id="VULO01000007">
    <property type="protein sequence ID" value="MSS84506.1"/>
    <property type="molecule type" value="Genomic_DNA"/>
</dbReference>
<dbReference type="PROSITE" id="PS51257">
    <property type="entry name" value="PROKAR_LIPOPROTEIN"/>
    <property type="match status" value="1"/>
</dbReference>
<sequence>MRRRLLSVLAACLLLTGCATQAETTPAPAQSTDSTPDMSVPSWRVQDGYLSRYIISQQSGQPLECVIYTGGGLDCNWQGGAQ</sequence>
<evidence type="ECO:0000313" key="3">
    <source>
        <dbReference type="Proteomes" id="UP000470875"/>
    </source>
</evidence>
<keyword evidence="1" id="KW-0732">Signal</keyword>
<evidence type="ECO:0008006" key="4">
    <source>
        <dbReference type="Google" id="ProtNLM"/>
    </source>
</evidence>
<proteinExistence type="predicted"/>
<comment type="caution">
    <text evidence="2">The sequence shown here is derived from an EMBL/GenBank/DDBJ whole genome shotgun (WGS) entry which is preliminary data.</text>
</comment>
<accession>A0A6N7W8B5</accession>
<evidence type="ECO:0000256" key="1">
    <source>
        <dbReference type="SAM" id="SignalP"/>
    </source>
</evidence>